<proteinExistence type="predicted"/>
<reference evidence="1 2" key="1">
    <citation type="submission" date="2020-06" db="EMBL/GenBank/DDBJ databases">
        <authorList>
            <person name="Chuat V."/>
        </authorList>
    </citation>
    <scope>NUCLEOTIDE SEQUENCE [LARGE SCALE GENOMIC DNA]</scope>
    <source>
        <strain evidence="1">STH_CIRM_1046</strain>
    </source>
</reference>
<dbReference type="EMBL" id="LR822030">
    <property type="protein sequence ID" value="CAD0155616.1"/>
    <property type="molecule type" value="Genomic_DNA"/>
</dbReference>
<gene>
    <name evidence="1" type="ORF">STHERMO_1050</name>
</gene>
<evidence type="ECO:0000313" key="1">
    <source>
        <dbReference type="EMBL" id="CAD0155616.1"/>
    </source>
</evidence>
<dbReference type="Proteomes" id="UP000509120">
    <property type="component" value="Chromosome"/>
</dbReference>
<accession>A0AAN1ZZL3</accession>
<evidence type="ECO:0000313" key="2">
    <source>
        <dbReference type="Proteomes" id="UP000509120"/>
    </source>
</evidence>
<sequence length="21" mass="2480">MILKEEAILLMILLETFTQDD</sequence>
<organism evidence="1 2">
    <name type="scientific">Streptococcus thermophilus</name>
    <dbReference type="NCBI Taxonomy" id="1308"/>
    <lineage>
        <taxon>Bacteria</taxon>
        <taxon>Bacillati</taxon>
        <taxon>Bacillota</taxon>
        <taxon>Bacilli</taxon>
        <taxon>Lactobacillales</taxon>
        <taxon>Streptococcaceae</taxon>
        <taxon>Streptococcus</taxon>
    </lineage>
</organism>
<protein>
    <submittedName>
        <fullName evidence="1">Uncharacterized protein</fullName>
    </submittedName>
</protein>
<name>A0AAN1ZZL3_STRTR</name>
<dbReference type="AlphaFoldDB" id="A0AAN1ZZL3"/>